<organism evidence="1 2">
    <name type="scientific">Glossina pallidipes</name>
    <name type="common">Tsetse fly</name>
    <dbReference type="NCBI Taxonomy" id="7398"/>
    <lineage>
        <taxon>Eukaryota</taxon>
        <taxon>Metazoa</taxon>
        <taxon>Ecdysozoa</taxon>
        <taxon>Arthropoda</taxon>
        <taxon>Hexapoda</taxon>
        <taxon>Insecta</taxon>
        <taxon>Pterygota</taxon>
        <taxon>Neoptera</taxon>
        <taxon>Endopterygota</taxon>
        <taxon>Diptera</taxon>
        <taxon>Brachycera</taxon>
        <taxon>Muscomorpha</taxon>
        <taxon>Hippoboscoidea</taxon>
        <taxon>Glossinidae</taxon>
        <taxon>Glossina</taxon>
    </lineage>
</organism>
<accession>A0A1A9ZUG7</accession>
<dbReference type="AlphaFoldDB" id="A0A1A9ZUG7"/>
<proteinExistence type="predicted"/>
<name>A0A1A9ZUG7_GLOPL</name>
<keyword evidence="2" id="KW-1185">Reference proteome</keyword>
<protein>
    <submittedName>
        <fullName evidence="1">Uncharacterized protein</fullName>
    </submittedName>
</protein>
<dbReference type="Proteomes" id="UP000092445">
    <property type="component" value="Unassembled WGS sequence"/>
</dbReference>
<reference evidence="1" key="2">
    <citation type="submission" date="2020-05" db="UniProtKB">
        <authorList>
            <consortium name="EnsemblMetazoa"/>
        </authorList>
    </citation>
    <scope>IDENTIFICATION</scope>
    <source>
        <strain evidence="1">IAEA</strain>
    </source>
</reference>
<evidence type="ECO:0000313" key="1">
    <source>
        <dbReference type="EnsemblMetazoa" id="GPAI025458-PA"/>
    </source>
</evidence>
<sequence length="108" mass="12695">MDVKVFKLKLKHFEYSTICLFTYATKDLIMVVCYKNMLSYQASCNHYLINRKNCRFNQSVIVLLMMTDVDQVKAPIGCKRIDLMSTYSAPYVWKQKKKKPTKTSCLTF</sequence>
<reference evidence="2" key="1">
    <citation type="submission" date="2014-03" db="EMBL/GenBank/DDBJ databases">
        <authorList>
            <person name="Aksoy S."/>
            <person name="Warren W."/>
            <person name="Wilson R.K."/>
        </authorList>
    </citation>
    <scope>NUCLEOTIDE SEQUENCE [LARGE SCALE GENOMIC DNA]</scope>
    <source>
        <strain evidence="2">IAEA</strain>
    </source>
</reference>
<dbReference type="VEuPathDB" id="VectorBase:GPAI025458"/>
<dbReference type="EnsemblMetazoa" id="GPAI025458-RA">
    <property type="protein sequence ID" value="GPAI025458-PA"/>
    <property type="gene ID" value="GPAI025458"/>
</dbReference>
<evidence type="ECO:0000313" key="2">
    <source>
        <dbReference type="Proteomes" id="UP000092445"/>
    </source>
</evidence>